<reference evidence="1" key="2">
    <citation type="submission" date="2020-07" db="EMBL/GenBank/DDBJ databases">
        <authorList>
            <person name="Vera ALvarez R."/>
            <person name="Arias-Moreno D.M."/>
            <person name="Jimenez-Jacinto V."/>
            <person name="Jimenez-Bremont J.F."/>
            <person name="Swaminathan K."/>
            <person name="Moose S.P."/>
            <person name="Guerrero-Gonzalez M.L."/>
            <person name="Marino-Ramirez L."/>
            <person name="Landsman D."/>
            <person name="Rodriguez-Kessler M."/>
            <person name="Delgado-Sanchez P."/>
        </authorList>
    </citation>
    <scope>NUCLEOTIDE SEQUENCE</scope>
    <source>
        <tissue evidence="1">Cladode</tissue>
    </source>
</reference>
<organism evidence="1">
    <name type="scientific">Opuntia streptacantha</name>
    <name type="common">Prickly pear cactus</name>
    <name type="synonym">Opuntia cardona</name>
    <dbReference type="NCBI Taxonomy" id="393608"/>
    <lineage>
        <taxon>Eukaryota</taxon>
        <taxon>Viridiplantae</taxon>
        <taxon>Streptophyta</taxon>
        <taxon>Embryophyta</taxon>
        <taxon>Tracheophyta</taxon>
        <taxon>Spermatophyta</taxon>
        <taxon>Magnoliopsida</taxon>
        <taxon>eudicotyledons</taxon>
        <taxon>Gunneridae</taxon>
        <taxon>Pentapetalae</taxon>
        <taxon>Caryophyllales</taxon>
        <taxon>Cactineae</taxon>
        <taxon>Cactaceae</taxon>
        <taxon>Opuntioideae</taxon>
        <taxon>Opuntia</taxon>
    </lineage>
</organism>
<reference evidence="1" key="1">
    <citation type="journal article" date="2013" name="J. Plant Res.">
        <title>Effect of fungi and light on seed germination of three Opuntia species from semiarid lands of central Mexico.</title>
        <authorList>
            <person name="Delgado-Sanchez P."/>
            <person name="Jimenez-Bremont J.F."/>
            <person name="Guerrero-Gonzalez Mde L."/>
            <person name="Flores J."/>
        </authorList>
    </citation>
    <scope>NUCLEOTIDE SEQUENCE</scope>
    <source>
        <tissue evidence="1">Cladode</tissue>
    </source>
</reference>
<dbReference type="AlphaFoldDB" id="A0A7C9EGT2"/>
<proteinExistence type="predicted"/>
<protein>
    <submittedName>
        <fullName evidence="1">Uncharacterized protein</fullName>
    </submittedName>
</protein>
<name>A0A7C9EGT2_OPUST</name>
<sequence length="101" mass="11180">MERAALPLTPFKPPPIQHIQTILINYDSFDIPIKLRELCLGQRLQPCTATTSATTNHRDSTAAASAMTPLLPLLGVLGEEEEDCRSQHQRASCSCPNRCDY</sequence>
<accession>A0A7C9EGT2</accession>
<evidence type="ECO:0000313" key="1">
    <source>
        <dbReference type="EMBL" id="MBA4660729.1"/>
    </source>
</evidence>
<dbReference type="EMBL" id="GISG01209375">
    <property type="protein sequence ID" value="MBA4660729.1"/>
    <property type="molecule type" value="Transcribed_RNA"/>
</dbReference>